<dbReference type="eggNOG" id="COG2169">
    <property type="taxonomic scope" value="Bacteria"/>
</dbReference>
<dbReference type="InterPro" id="IPR018060">
    <property type="entry name" value="HTH_AraC"/>
</dbReference>
<dbReference type="Gene3D" id="2.60.120.10">
    <property type="entry name" value="Jelly Rolls"/>
    <property type="match status" value="1"/>
</dbReference>
<sequence>MPLATNTRKLELISFVRAQKHDAFTVAGRIDARRYLPRQFPAPLPLLVSLQQYPGYKRMVGENWMHWHDYYEFWMATGTGHYRSGNHQFSFAPGDIILVDPLKLHGVVRMEPTHAPLVVFFRPEAVAAAGMSLDREFLAAWDRRPERIPPKLTADAAGSSAVHAGLLRLTQAWFAASSGKDRQVELKFRLLEVLVELRRAFLSRGHSAPDTTARRAERHARLSRVLEYVGGRSHEAVPQPEVARFAGMSTSRFRAFFKETTGWRYGDYLRDLRLERAAHMLRETTKSIAEIACDTGFADQSHLQRLFKAKNAISPLAYRKLYQTP</sequence>
<keyword evidence="4" id="KW-0010">Activator</keyword>
<dbReference type="InterPro" id="IPR014710">
    <property type="entry name" value="RmlC-like_jellyroll"/>
</dbReference>
<proteinExistence type="predicted"/>
<accession>B4D851</accession>
<keyword evidence="5" id="KW-0804">Transcription</keyword>
<dbReference type="PROSITE" id="PS00041">
    <property type="entry name" value="HTH_ARAC_FAMILY_1"/>
    <property type="match status" value="1"/>
</dbReference>
<dbReference type="SUPFAM" id="SSF51215">
    <property type="entry name" value="Regulatory protein AraC"/>
    <property type="match status" value="1"/>
</dbReference>
<gene>
    <name evidence="7" type="ORF">CfE428DRAFT_5091</name>
</gene>
<feature type="domain" description="HTH araC/xylS-type" evidence="6">
    <location>
        <begin position="223"/>
        <end position="321"/>
    </location>
</feature>
<evidence type="ECO:0000256" key="5">
    <source>
        <dbReference type="ARBA" id="ARBA00023163"/>
    </source>
</evidence>
<dbReference type="Pfam" id="PF12833">
    <property type="entry name" value="HTH_18"/>
    <property type="match status" value="1"/>
</dbReference>
<evidence type="ECO:0000313" key="8">
    <source>
        <dbReference type="Proteomes" id="UP000005824"/>
    </source>
</evidence>
<dbReference type="GO" id="GO:0003700">
    <property type="term" value="F:DNA-binding transcription factor activity"/>
    <property type="evidence" value="ECO:0007669"/>
    <property type="project" value="InterPro"/>
</dbReference>
<dbReference type="RefSeq" id="WP_006982412.1">
    <property type="nucleotide sequence ID" value="NZ_ABVL01000020.1"/>
</dbReference>
<dbReference type="PANTHER" id="PTHR46796:SF13">
    <property type="entry name" value="HTH-TYPE TRANSCRIPTIONAL ACTIVATOR RHAS"/>
    <property type="match status" value="1"/>
</dbReference>
<name>B4D851_9BACT</name>
<dbReference type="Gene3D" id="1.10.10.60">
    <property type="entry name" value="Homeodomain-like"/>
    <property type="match status" value="2"/>
</dbReference>
<evidence type="ECO:0000256" key="2">
    <source>
        <dbReference type="ARBA" id="ARBA00023015"/>
    </source>
</evidence>
<dbReference type="PANTHER" id="PTHR46796">
    <property type="entry name" value="HTH-TYPE TRANSCRIPTIONAL ACTIVATOR RHAS-RELATED"/>
    <property type="match status" value="1"/>
</dbReference>
<dbReference type="InParanoid" id="B4D851"/>
<dbReference type="PROSITE" id="PS01124">
    <property type="entry name" value="HTH_ARAC_FAMILY_2"/>
    <property type="match status" value="1"/>
</dbReference>
<evidence type="ECO:0000256" key="1">
    <source>
        <dbReference type="ARBA" id="ARBA00022490"/>
    </source>
</evidence>
<evidence type="ECO:0000259" key="6">
    <source>
        <dbReference type="PROSITE" id="PS01124"/>
    </source>
</evidence>
<evidence type="ECO:0000313" key="7">
    <source>
        <dbReference type="EMBL" id="EDY17405.1"/>
    </source>
</evidence>
<keyword evidence="8" id="KW-1185">Reference proteome</keyword>
<comment type="caution">
    <text evidence="7">The sequence shown here is derived from an EMBL/GenBank/DDBJ whole genome shotgun (WGS) entry which is preliminary data.</text>
</comment>
<dbReference type="SUPFAM" id="SSF46689">
    <property type="entry name" value="Homeodomain-like"/>
    <property type="match status" value="2"/>
</dbReference>
<evidence type="ECO:0000256" key="4">
    <source>
        <dbReference type="ARBA" id="ARBA00023159"/>
    </source>
</evidence>
<dbReference type="STRING" id="497964.CfE428DRAFT_5091"/>
<dbReference type="InterPro" id="IPR037923">
    <property type="entry name" value="HTH-like"/>
</dbReference>
<dbReference type="InterPro" id="IPR018062">
    <property type="entry name" value="HTH_AraC-typ_CS"/>
</dbReference>
<dbReference type="EMBL" id="ABVL01000020">
    <property type="protein sequence ID" value="EDY17405.1"/>
    <property type="molecule type" value="Genomic_DNA"/>
</dbReference>
<protein>
    <submittedName>
        <fullName evidence="7">Transcriptional regulator, AraC family</fullName>
    </submittedName>
</protein>
<dbReference type="GO" id="GO:0043565">
    <property type="term" value="F:sequence-specific DNA binding"/>
    <property type="evidence" value="ECO:0007669"/>
    <property type="project" value="InterPro"/>
</dbReference>
<dbReference type="AlphaFoldDB" id="B4D851"/>
<keyword evidence="3" id="KW-0238">DNA-binding</keyword>
<dbReference type="InterPro" id="IPR050204">
    <property type="entry name" value="AraC_XylS_family_regulators"/>
</dbReference>
<organism evidence="7 8">
    <name type="scientific">Chthoniobacter flavus Ellin428</name>
    <dbReference type="NCBI Taxonomy" id="497964"/>
    <lineage>
        <taxon>Bacteria</taxon>
        <taxon>Pseudomonadati</taxon>
        <taxon>Verrucomicrobiota</taxon>
        <taxon>Spartobacteria</taxon>
        <taxon>Chthoniobacterales</taxon>
        <taxon>Chthoniobacteraceae</taxon>
        <taxon>Chthoniobacter</taxon>
    </lineage>
</organism>
<evidence type="ECO:0000256" key="3">
    <source>
        <dbReference type="ARBA" id="ARBA00023125"/>
    </source>
</evidence>
<reference evidence="7 8" key="1">
    <citation type="journal article" date="2011" name="J. Bacteriol.">
        <title>Genome sequence of Chthoniobacter flavus Ellin428, an aerobic heterotrophic soil bacterium.</title>
        <authorList>
            <person name="Kant R."/>
            <person name="van Passel M.W."/>
            <person name="Palva A."/>
            <person name="Lucas S."/>
            <person name="Lapidus A."/>
            <person name="Glavina Del Rio T."/>
            <person name="Dalin E."/>
            <person name="Tice H."/>
            <person name="Bruce D."/>
            <person name="Goodwin L."/>
            <person name="Pitluck S."/>
            <person name="Larimer F.W."/>
            <person name="Land M.L."/>
            <person name="Hauser L."/>
            <person name="Sangwan P."/>
            <person name="de Vos W.M."/>
            <person name="Janssen P.H."/>
            <person name="Smidt H."/>
        </authorList>
    </citation>
    <scope>NUCLEOTIDE SEQUENCE [LARGE SCALE GENOMIC DNA]</scope>
    <source>
        <strain evidence="7 8">Ellin428</strain>
    </source>
</reference>
<keyword evidence="2" id="KW-0805">Transcription regulation</keyword>
<dbReference type="SMART" id="SM00342">
    <property type="entry name" value="HTH_ARAC"/>
    <property type="match status" value="1"/>
</dbReference>
<dbReference type="InterPro" id="IPR009057">
    <property type="entry name" value="Homeodomain-like_sf"/>
</dbReference>
<keyword evidence="1" id="KW-0963">Cytoplasm</keyword>
<dbReference type="Proteomes" id="UP000005824">
    <property type="component" value="Unassembled WGS sequence"/>
</dbReference>